<feature type="domain" description="CheB-type methylesterase" evidence="8">
    <location>
        <begin position="8"/>
        <end position="194"/>
    </location>
</feature>
<dbReference type="Gene3D" id="1.10.155.10">
    <property type="entry name" value="Chemotaxis receptor methyltransferase CheR, N-terminal domain"/>
    <property type="match status" value="1"/>
</dbReference>
<dbReference type="InterPro" id="IPR029063">
    <property type="entry name" value="SAM-dependent_MTases_sf"/>
</dbReference>
<organism evidence="10 11">
    <name type="scientific">Catenovulum sediminis</name>
    <dbReference type="NCBI Taxonomy" id="1740262"/>
    <lineage>
        <taxon>Bacteria</taxon>
        <taxon>Pseudomonadati</taxon>
        <taxon>Pseudomonadota</taxon>
        <taxon>Gammaproteobacteria</taxon>
        <taxon>Alteromonadales</taxon>
        <taxon>Alteromonadaceae</taxon>
        <taxon>Catenovulum</taxon>
    </lineage>
</organism>
<dbReference type="Pfam" id="PF13596">
    <property type="entry name" value="PAS_10"/>
    <property type="match status" value="1"/>
</dbReference>
<dbReference type="RefSeq" id="WP_143870448.1">
    <property type="nucleotide sequence ID" value="NZ_CP041660.1"/>
</dbReference>
<dbReference type="PANTHER" id="PTHR24422:SF27">
    <property type="entry name" value="PROTEIN-GLUTAMATE O-METHYLTRANSFERASE"/>
    <property type="match status" value="1"/>
</dbReference>
<dbReference type="Gene3D" id="3.40.50.150">
    <property type="entry name" value="Vaccinia Virus protein VP39"/>
    <property type="match status" value="1"/>
</dbReference>
<sequence>MSKNTKKPSHIVGIGASAGGLEALQALFLELPTDLDIAYVVIQHLSSDFKSMMAELLTKYTEMPIHQAVEGEEIQPNTVTLMPPGKLIRVVECKIYLSDLPPDNRVNLPINEFFRSLAEDLQNHAIGVILSGTGSDGSRGAQALKEVGAMVIAQAPDEAKFDGMPLNAINTGSVDFISNIDEMADQIRNFINHPLLSNHGKHFRYHLSENEDVLNQILDLVHEQTELDFKAYKESTVARRIEHRMSINNIKSLPEYYDYLIKNSKEIELIKQDLLIGVTQFFRDQEVWDFVYKKVIIPIVLSKTSEDPIRIWCACCSTGEEAFTIAMLFRAAMEELNVERAVKVFASDIDQSAVGFAANGVYPSSIATEIPSALFSPNFNQTADGNYQVSKELRSMVVFATHNLIQDPPFSNMDMVSCRNALIYLQNPAQQKAMAFFHFAIRLNGFLLLGSAETTGNFDSYFDAFDGRYRVYKKTKDIRIPVRAIANNGLKSKTYQPKALPQYIARNVKSLDSSRKVKIGYDALFEEFAPPTLIFNKKLALVYTYGDTSLFTKKIQAGLVTNDVADILEPDIVSHAISAAHQVLRENCSVLLQDTFKLPNEKGEQTPWSIKCFSFPDRDNDDEKLVALSFLSKETYVARRADAEYSLEQQVKNRVSELDYALIECQKLYRETLEDLDTTREELQSSNEELMAANEELQSTNEELQSVNEELYTVNSEYQQKILELTSINNDLENLLKATRLAVLFLDKDLRIRRFTDAVKDYLNVIEFDIDRKIFDLTFKFDFPGLNELISKVNETGKPNTKIYDITSDRHIEISISPYQLETYNNGVMVSIKERVMQSD</sequence>
<evidence type="ECO:0000259" key="8">
    <source>
        <dbReference type="PROSITE" id="PS50122"/>
    </source>
</evidence>
<dbReference type="Gene3D" id="3.40.50.180">
    <property type="entry name" value="Methylesterase CheB, C-terminal domain"/>
    <property type="match status" value="1"/>
</dbReference>
<dbReference type="PANTHER" id="PTHR24422">
    <property type="entry name" value="CHEMOTAXIS PROTEIN METHYLTRANSFERASE"/>
    <property type="match status" value="1"/>
</dbReference>
<evidence type="ECO:0000256" key="6">
    <source>
        <dbReference type="PROSITE-ProRule" id="PRU00050"/>
    </source>
</evidence>
<dbReference type="SMART" id="SM00138">
    <property type="entry name" value="MeTrc"/>
    <property type="match status" value="1"/>
</dbReference>
<evidence type="ECO:0000256" key="4">
    <source>
        <dbReference type="ARBA" id="ARBA00022679"/>
    </source>
</evidence>
<keyword evidence="4" id="KW-0808">Transferase</keyword>
<dbReference type="InterPro" id="IPR035909">
    <property type="entry name" value="CheB_C"/>
</dbReference>
<feature type="coiled-coil region" evidence="7">
    <location>
        <begin position="669"/>
        <end position="735"/>
    </location>
</feature>
<dbReference type="InterPro" id="IPR050903">
    <property type="entry name" value="Bact_Chemotaxis_MeTrfase"/>
</dbReference>
<evidence type="ECO:0000256" key="5">
    <source>
        <dbReference type="ARBA" id="ARBA00022691"/>
    </source>
</evidence>
<dbReference type="EMBL" id="JBELOE010000212">
    <property type="protein sequence ID" value="MER2492500.1"/>
    <property type="molecule type" value="Genomic_DNA"/>
</dbReference>
<keyword evidence="5" id="KW-0949">S-adenosyl-L-methionine</keyword>
<dbReference type="InterPro" id="IPR000673">
    <property type="entry name" value="Sig_transdc_resp-reg_Me-estase"/>
</dbReference>
<dbReference type="Pfam" id="PF03705">
    <property type="entry name" value="CheR_N"/>
    <property type="match status" value="1"/>
</dbReference>
<keyword evidence="11" id="KW-1185">Reference proteome</keyword>
<name>A0ABV1RIF7_9ALTE</name>
<keyword evidence="3" id="KW-0489">Methyltransferase</keyword>
<keyword evidence="6" id="KW-0378">Hydrolase</keyword>
<dbReference type="EC" id="2.1.1.80" evidence="2"/>
<proteinExistence type="predicted"/>
<dbReference type="PROSITE" id="PS50122">
    <property type="entry name" value="CHEB"/>
    <property type="match status" value="1"/>
</dbReference>
<keyword evidence="6" id="KW-0145">Chemotaxis</keyword>
<dbReference type="CDD" id="cd16434">
    <property type="entry name" value="CheB-CheR_fusion"/>
    <property type="match status" value="1"/>
</dbReference>
<evidence type="ECO:0000256" key="7">
    <source>
        <dbReference type="SAM" id="Coils"/>
    </source>
</evidence>
<dbReference type="InterPro" id="IPR022641">
    <property type="entry name" value="CheR_N"/>
</dbReference>
<dbReference type="SUPFAM" id="SSF53335">
    <property type="entry name" value="S-adenosyl-L-methionine-dependent methyltransferases"/>
    <property type="match status" value="1"/>
</dbReference>
<gene>
    <name evidence="10" type="ORF">ABS311_11495</name>
</gene>
<evidence type="ECO:0000313" key="10">
    <source>
        <dbReference type="EMBL" id="MER2492500.1"/>
    </source>
</evidence>
<reference evidence="10 11" key="1">
    <citation type="submission" date="2024-06" db="EMBL/GenBank/DDBJ databases">
        <authorList>
            <person name="Chen R.Y."/>
        </authorList>
    </citation>
    <scope>NUCLEOTIDE SEQUENCE [LARGE SCALE GENOMIC DNA]</scope>
    <source>
        <strain evidence="10 11">D2</strain>
    </source>
</reference>
<dbReference type="InterPro" id="IPR000780">
    <property type="entry name" value="CheR_MeTrfase"/>
</dbReference>
<feature type="active site" evidence="6">
    <location>
        <position position="44"/>
    </location>
</feature>
<feature type="active site" evidence="6">
    <location>
        <position position="136"/>
    </location>
</feature>
<keyword evidence="7" id="KW-0175">Coiled coil</keyword>
<accession>A0ABV1RIF7</accession>
<dbReference type="Pfam" id="PF01339">
    <property type="entry name" value="CheB_methylest"/>
    <property type="match status" value="1"/>
</dbReference>
<dbReference type="SUPFAM" id="SSF52738">
    <property type="entry name" value="Methylesterase CheB, C-terminal domain"/>
    <property type="match status" value="1"/>
</dbReference>
<protein>
    <recommendedName>
        <fullName evidence="2">protein-glutamate O-methyltransferase</fullName>
        <ecNumber evidence="2">2.1.1.80</ecNumber>
    </recommendedName>
</protein>
<feature type="active site" evidence="6">
    <location>
        <position position="17"/>
    </location>
</feature>
<dbReference type="InterPro" id="IPR022642">
    <property type="entry name" value="CheR_C"/>
</dbReference>
<dbReference type="PROSITE" id="PS50123">
    <property type="entry name" value="CHER"/>
    <property type="match status" value="1"/>
</dbReference>
<dbReference type="PRINTS" id="PR00996">
    <property type="entry name" value="CHERMTFRASE"/>
</dbReference>
<feature type="domain" description="CheR-type methyltransferase" evidence="9">
    <location>
        <begin position="202"/>
        <end position="475"/>
    </location>
</feature>
<evidence type="ECO:0000259" key="9">
    <source>
        <dbReference type="PROSITE" id="PS50123"/>
    </source>
</evidence>
<dbReference type="Pfam" id="PF01739">
    <property type="entry name" value="CheR"/>
    <property type="match status" value="1"/>
</dbReference>
<comment type="catalytic activity">
    <reaction evidence="1">
        <text>L-glutamyl-[protein] + S-adenosyl-L-methionine = [protein]-L-glutamate 5-O-methyl ester + S-adenosyl-L-homocysteine</text>
        <dbReference type="Rhea" id="RHEA:24452"/>
        <dbReference type="Rhea" id="RHEA-COMP:10208"/>
        <dbReference type="Rhea" id="RHEA-COMP:10311"/>
        <dbReference type="ChEBI" id="CHEBI:29973"/>
        <dbReference type="ChEBI" id="CHEBI:57856"/>
        <dbReference type="ChEBI" id="CHEBI:59789"/>
        <dbReference type="ChEBI" id="CHEBI:82795"/>
        <dbReference type="EC" id="2.1.1.80"/>
    </reaction>
</comment>
<dbReference type="SUPFAM" id="SSF47757">
    <property type="entry name" value="Chemotaxis receptor methyltransferase CheR, N-terminal domain"/>
    <property type="match status" value="1"/>
</dbReference>
<evidence type="ECO:0000256" key="2">
    <source>
        <dbReference type="ARBA" id="ARBA00012534"/>
    </source>
</evidence>
<dbReference type="Proteomes" id="UP001467690">
    <property type="component" value="Unassembled WGS sequence"/>
</dbReference>
<comment type="caution">
    <text evidence="10">The sequence shown here is derived from an EMBL/GenBank/DDBJ whole genome shotgun (WGS) entry which is preliminary data.</text>
</comment>
<evidence type="ECO:0000256" key="3">
    <source>
        <dbReference type="ARBA" id="ARBA00022603"/>
    </source>
</evidence>
<evidence type="ECO:0000256" key="1">
    <source>
        <dbReference type="ARBA" id="ARBA00001541"/>
    </source>
</evidence>
<dbReference type="InterPro" id="IPR036804">
    <property type="entry name" value="CheR_N_sf"/>
</dbReference>
<evidence type="ECO:0000313" key="11">
    <source>
        <dbReference type="Proteomes" id="UP001467690"/>
    </source>
</evidence>